<keyword evidence="2" id="KW-1185">Reference proteome</keyword>
<name>A0A7E4URA3_PANRE</name>
<feature type="compositionally biased region" description="Basic and acidic residues" evidence="1">
    <location>
        <begin position="309"/>
        <end position="318"/>
    </location>
</feature>
<reference evidence="3" key="2">
    <citation type="submission" date="2020-10" db="UniProtKB">
        <authorList>
            <consortium name="WormBaseParasite"/>
        </authorList>
    </citation>
    <scope>IDENTIFICATION</scope>
</reference>
<feature type="compositionally biased region" description="Low complexity" evidence="1">
    <location>
        <begin position="284"/>
        <end position="296"/>
    </location>
</feature>
<feature type="region of interest" description="Disordered" evidence="1">
    <location>
        <begin position="278"/>
        <end position="336"/>
    </location>
</feature>
<evidence type="ECO:0000256" key="1">
    <source>
        <dbReference type="SAM" id="MobiDB-lite"/>
    </source>
</evidence>
<reference evidence="2" key="1">
    <citation type="journal article" date="2013" name="Genetics">
        <title>The draft genome and transcriptome of Panagrellus redivivus are shaped by the harsh demands of a free-living lifestyle.</title>
        <authorList>
            <person name="Srinivasan J."/>
            <person name="Dillman A.R."/>
            <person name="Macchietto M.G."/>
            <person name="Heikkinen L."/>
            <person name="Lakso M."/>
            <person name="Fracchia K.M."/>
            <person name="Antoshechkin I."/>
            <person name="Mortazavi A."/>
            <person name="Wong G."/>
            <person name="Sternberg P.W."/>
        </authorList>
    </citation>
    <scope>NUCLEOTIDE SEQUENCE [LARGE SCALE GENOMIC DNA]</scope>
    <source>
        <strain evidence="2">MT8872</strain>
    </source>
</reference>
<dbReference type="WBParaSite" id="Pan_g11834.t1">
    <property type="protein sequence ID" value="Pan_g11834.t1"/>
    <property type="gene ID" value="Pan_g11834"/>
</dbReference>
<dbReference type="Gene3D" id="1.20.5.170">
    <property type="match status" value="1"/>
</dbReference>
<accession>A0A7E4URA3</accession>
<evidence type="ECO:0000313" key="2">
    <source>
        <dbReference type="Proteomes" id="UP000492821"/>
    </source>
</evidence>
<proteinExistence type="predicted"/>
<protein>
    <submittedName>
        <fullName evidence="3">BZIP domain-containing protein</fullName>
    </submittedName>
</protein>
<dbReference type="Proteomes" id="UP000492821">
    <property type="component" value="Unassembled WGS sequence"/>
</dbReference>
<organism evidence="2 3">
    <name type="scientific">Panagrellus redivivus</name>
    <name type="common">Microworm</name>
    <dbReference type="NCBI Taxonomy" id="6233"/>
    <lineage>
        <taxon>Eukaryota</taxon>
        <taxon>Metazoa</taxon>
        <taxon>Ecdysozoa</taxon>
        <taxon>Nematoda</taxon>
        <taxon>Chromadorea</taxon>
        <taxon>Rhabditida</taxon>
        <taxon>Tylenchina</taxon>
        <taxon>Panagrolaimomorpha</taxon>
        <taxon>Panagrolaimoidea</taxon>
        <taxon>Panagrolaimidae</taxon>
        <taxon>Panagrellus</taxon>
    </lineage>
</organism>
<evidence type="ECO:0000313" key="3">
    <source>
        <dbReference type="WBParaSite" id="Pan_g11834.t1"/>
    </source>
</evidence>
<dbReference type="AlphaFoldDB" id="A0A7E4URA3"/>
<feature type="compositionally biased region" description="Polar residues" evidence="1">
    <location>
        <begin position="297"/>
        <end position="307"/>
    </location>
</feature>
<feature type="compositionally biased region" description="Basic and acidic residues" evidence="1">
    <location>
        <begin position="326"/>
        <end position="336"/>
    </location>
</feature>
<sequence>MEQLSPHELAEFAEFMDYKKKSEELVNEFRRYQQSKKLVTETMQFGSPMDFLKFKTSLETTKPSMPFVPPLSPSWSTKAATFPAVSAIDPTMASGPSRQSAPAYIVPEIVPGKIPIKTTGPLSGNDYKLKSAYDFPEYISSMGSTSNGINAPIFGAQMPAQFFGSSPMLRNQFQHGPSYEELKRKFEMKQAKKHLKVDDDSNDVIIDRVVKRQKIEPEFVKPTEPKVFAMPQIVPKPASPVVTISMPAVTSPVPTEYINTTTTDDDEAHIVVAMNRSQLAETPSDSNSESDNVDSNGRLSVNGNTSESNRSKNEASKRSREKRRERHEARRKEKEELERRNIDLTLKLQSLQKTLISLRQQICNSCYQQVQSFLYDANSGKKGINVFTLKKCNELHCKGSRHIGMELDKLSNPVTALSC</sequence>